<protein>
    <recommendedName>
        <fullName evidence="3">Type A2 lantipeptide</fullName>
    </recommendedName>
</protein>
<proteinExistence type="predicted"/>
<keyword evidence="2" id="KW-1185">Reference proteome</keyword>
<evidence type="ECO:0000313" key="2">
    <source>
        <dbReference type="Proteomes" id="UP001206206"/>
    </source>
</evidence>
<evidence type="ECO:0000313" key="1">
    <source>
        <dbReference type="EMBL" id="MCQ4045546.1"/>
    </source>
</evidence>
<name>A0ABT1PJL4_9ACTN</name>
<organism evidence="1 2">
    <name type="scientific">Streptantibioticus rubrisoli</name>
    <dbReference type="NCBI Taxonomy" id="1387313"/>
    <lineage>
        <taxon>Bacteria</taxon>
        <taxon>Bacillati</taxon>
        <taxon>Actinomycetota</taxon>
        <taxon>Actinomycetes</taxon>
        <taxon>Kitasatosporales</taxon>
        <taxon>Streptomycetaceae</taxon>
        <taxon>Streptantibioticus</taxon>
    </lineage>
</organism>
<dbReference type="Proteomes" id="UP001206206">
    <property type="component" value="Unassembled WGS sequence"/>
</dbReference>
<sequence length="80" mass="7767">MRNDLETREIADAELDAVSGGLANGAVTISGGLAGAATTDLNSFETVEAAKGLVNVAPALVGGITGVQVNTAAVTGQLGL</sequence>
<reference evidence="1 2" key="1">
    <citation type="submission" date="2022-06" db="EMBL/GenBank/DDBJ databases">
        <title>Draft genome sequence of type strain Streptomyces rubrisoli DSM 42083.</title>
        <authorList>
            <person name="Duangmal K."/>
            <person name="Klaysubun C."/>
        </authorList>
    </citation>
    <scope>NUCLEOTIDE SEQUENCE [LARGE SCALE GENOMIC DNA]</scope>
    <source>
        <strain evidence="1 2">DSM 42083</strain>
    </source>
</reference>
<comment type="caution">
    <text evidence="1">The sequence shown here is derived from an EMBL/GenBank/DDBJ whole genome shotgun (WGS) entry which is preliminary data.</text>
</comment>
<dbReference type="RefSeq" id="WP_255931691.1">
    <property type="nucleotide sequence ID" value="NZ_JANFNH010000044.1"/>
</dbReference>
<accession>A0ABT1PJL4</accession>
<dbReference type="EMBL" id="JANFNH010000044">
    <property type="protein sequence ID" value="MCQ4045546.1"/>
    <property type="molecule type" value="Genomic_DNA"/>
</dbReference>
<evidence type="ECO:0008006" key="3">
    <source>
        <dbReference type="Google" id="ProtNLM"/>
    </source>
</evidence>
<gene>
    <name evidence="1" type="ORF">NON19_26810</name>
</gene>